<accession>A0A0D3F5W1</accession>
<dbReference type="Gramene" id="OBART02G18860.1">
    <property type="protein sequence ID" value="OBART02G18860.1"/>
    <property type="gene ID" value="OBART02G18860"/>
</dbReference>
<feature type="compositionally biased region" description="Gly residues" evidence="1">
    <location>
        <begin position="76"/>
        <end position="89"/>
    </location>
</feature>
<reference evidence="2" key="1">
    <citation type="journal article" date="2009" name="Rice">
        <title>De Novo Next Generation Sequencing of Plant Genomes.</title>
        <authorList>
            <person name="Rounsley S."/>
            <person name="Marri P.R."/>
            <person name="Yu Y."/>
            <person name="He R."/>
            <person name="Sisneros N."/>
            <person name="Goicoechea J.L."/>
            <person name="Lee S.J."/>
            <person name="Angelova A."/>
            <person name="Kudrna D."/>
            <person name="Luo M."/>
            <person name="Affourtit J."/>
            <person name="Desany B."/>
            <person name="Knight J."/>
            <person name="Niazi F."/>
            <person name="Egholm M."/>
            <person name="Wing R.A."/>
        </authorList>
    </citation>
    <scope>NUCLEOTIDE SEQUENCE [LARGE SCALE GENOMIC DNA]</scope>
    <source>
        <strain evidence="2">cv. IRGC 105608</strain>
    </source>
</reference>
<dbReference type="HOGENOM" id="CLU_1828258_0_0_1"/>
<dbReference type="PaxDb" id="65489-OBART02G18860.1"/>
<name>A0A0D3F5W1_9ORYZ</name>
<feature type="region of interest" description="Disordered" evidence="1">
    <location>
        <begin position="39"/>
        <end position="141"/>
    </location>
</feature>
<proteinExistence type="predicted"/>
<dbReference type="AlphaFoldDB" id="A0A0D3F5W1"/>
<keyword evidence="3" id="KW-1185">Reference proteome</keyword>
<protein>
    <submittedName>
        <fullName evidence="2">Uncharacterized protein</fullName>
    </submittedName>
</protein>
<evidence type="ECO:0000313" key="3">
    <source>
        <dbReference type="Proteomes" id="UP000026960"/>
    </source>
</evidence>
<organism evidence="2">
    <name type="scientific">Oryza barthii</name>
    <dbReference type="NCBI Taxonomy" id="65489"/>
    <lineage>
        <taxon>Eukaryota</taxon>
        <taxon>Viridiplantae</taxon>
        <taxon>Streptophyta</taxon>
        <taxon>Embryophyta</taxon>
        <taxon>Tracheophyta</taxon>
        <taxon>Spermatophyta</taxon>
        <taxon>Magnoliopsida</taxon>
        <taxon>Liliopsida</taxon>
        <taxon>Poales</taxon>
        <taxon>Poaceae</taxon>
        <taxon>BOP clade</taxon>
        <taxon>Oryzoideae</taxon>
        <taxon>Oryzeae</taxon>
        <taxon>Oryzinae</taxon>
        <taxon>Oryza</taxon>
    </lineage>
</organism>
<dbReference type="Proteomes" id="UP000026960">
    <property type="component" value="Chromosome 2"/>
</dbReference>
<evidence type="ECO:0000313" key="2">
    <source>
        <dbReference type="EnsemblPlants" id="OBART02G18860.1"/>
    </source>
</evidence>
<feature type="compositionally biased region" description="Basic and acidic residues" evidence="1">
    <location>
        <begin position="123"/>
        <end position="132"/>
    </location>
</feature>
<reference evidence="2" key="2">
    <citation type="submission" date="2015-03" db="UniProtKB">
        <authorList>
            <consortium name="EnsemblPlants"/>
        </authorList>
    </citation>
    <scope>IDENTIFICATION</scope>
</reference>
<evidence type="ECO:0000256" key="1">
    <source>
        <dbReference type="SAM" id="MobiDB-lite"/>
    </source>
</evidence>
<dbReference type="EnsemblPlants" id="OBART02G18860.1">
    <property type="protein sequence ID" value="OBART02G18860.1"/>
    <property type="gene ID" value="OBART02G18860"/>
</dbReference>
<sequence>MECGGGGREQQMQIVCVRGGGWVVGVGPVVVAVGAVAVQGEGGGDRAEEAGGAGEGVLHARPGRGGDQAPRLHPPGAGGDVGSDAAGGGDDTEAHRQGEPPAQAARQELPQEGEGIQGVPRGLQREEQRESNACEQVDGGN</sequence>